<dbReference type="AlphaFoldDB" id="A0A4S4B241"/>
<dbReference type="NCBIfam" id="TIGR00254">
    <property type="entry name" value="GGDEF"/>
    <property type="match status" value="1"/>
</dbReference>
<feature type="modified residue" description="4-aspartylphosphate" evidence="1">
    <location>
        <position position="49"/>
    </location>
</feature>
<dbReference type="PROSITE" id="PS50887">
    <property type="entry name" value="GGDEF"/>
    <property type="match status" value="1"/>
</dbReference>
<dbReference type="Proteomes" id="UP000308430">
    <property type="component" value="Unassembled WGS sequence"/>
</dbReference>
<dbReference type="Pfam" id="PF00563">
    <property type="entry name" value="EAL"/>
    <property type="match status" value="1"/>
</dbReference>
<evidence type="ECO:0000259" key="2">
    <source>
        <dbReference type="PROSITE" id="PS50110"/>
    </source>
</evidence>
<dbReference type="EMBL" id="SSOC01000002">
    <property type="protein sequence ID" value="THF66661.1"/>
    <property type="molecule type" value="Genomic_DNA"/>
</dbReference>
<dbReference type="InterPro" id="IPR043128">
    <property type="entry name" value="Rev_trsase/Diguanyl_cyclase"/>
</dbReference>
<feature type="domain" description="GGDEF" evidence="4">
    <location>
        <begin position="165"/>
        <end position="298"/>
    </location>
</feature>
<evidence type="ECO:0000259" key="3">
    <source>
        <dbReference type="PROSITE" id="PS50883"/>
    </source>
</evidence>
<dbReference type="PROSITE" id="PS50110">
    <property type="entry name" value="RESPONSE_REGULATORY"/>
    <property type="match status" value="1"/>
</dbReference>
<dbReference type="SUPFAM" id="SSF52172">
    <property type="entry name" value="CheY-like"/>
    <property type="match status" value="1"/>
</dbReference>
<dbReference type="InterPro" id="IPR011006">
    <property type="entry name" value="CheY-like_superfamily"/>
</dbReference>
<dbReference type="InterPro" id="IPR001633">
    <property type="entry name" value="EAL_dom"/>
</dbReference>
<evidence type="ECO:0000259" key="4">
    <source>
        <dbReference type="PROSITE" id="PS50887"/>
    </source>
</evidence>
<dbReference type="SUPFAM" id="SSF141868">
    <property type="entry name" value="EAL domain-like"/>
    <property type="match status" value="1"/>
</dbReference>
<dbReference type="PANTHER" id="PTHR44757">
    <property type="entry name" value="DIGUANYLATE CYCLASE DGCP"/>
    <property type="match status" value="1"/>
</dbReference>
<dbReference type="Pfam" id="PF00990">
    <property type="entry name" value="GGDEF"/>
    <property type="match status" value="1"/>
</dbReference>
<dbReference type="SMART" id="SM00052">
    <property type="entry name" value="EAL"/>
    <property type="match status" value="1"/>
</dbReference>
<feature type="domain" description="Response regulatory" evidence="2">
    <location>
        <begin position="1"/>
        <end position="114"/>
    </location>
</feature>
<protein>
    <submittedName>
        <fullName evidence="5">GGDEF domain-containing response regulator</fullName>
    </submittedName>
</protein>
<dbReference type="InterPro" id="IPR029787">
    <property type="entry name" value="Nucleotide_cyclase"/>
</dbReference>
<name>A0A4S4B241_9RHOO</name>
<dbReference type="GO" id="GO:0000160">
    <property type="term" value="P:phosphorelay signal transduction system"/>
    <property type="evidence" value="ECO:0007669"/>
    <property type="project" value="InterPro"/>
</dbReference>
<dbReference type="Gene3D" id="3.20.20.450">
    <property type="entry name" value="EAL domain"/>
    <property type="match status" value="1"/>
</dbReference>
<accession>A0A4S4B241</accession>
<dbReference type="SUPFAM" id="SSF55073">
    <property type="entry name" value="Nucleotide cyclase"/>
    <property type="match status" value="1"/>
</dbReference>
<dbReference type="CDD" id="cd00156">
    <property type="entry name" value="REC"/>
    <property type="match status" value="1"/>
</dbReference>
<dbReference type="OrthoDB" id="9813903at2"/>
<organism evidence="5 6">
    <name type="scientific">Pseudothauera nasutitermitis</name>
    <dbReference type="NCBI Taxonomy" id="2565930"/>
    <lineage>
        <taxon>Bacteria</taxon>
        <taxon>Pseudomonadati</taxon>
        <taxon>Pseudomonadota</taxon>
        <taxon>Betaproteobacteria</taxon>
        <taxon>Rhodocyclales</taxon>
        <taxon>Zoogloeaceae</taxon>
        <taxon>Pseudothauera</taxon>
    </lineage>
</organism>
<dbReference type="InterPro" id="IPR001789">
    <property type="entry name" value="Sig_transdc_resp-reg_receiver"/>
</dbReference>
<dbReference type="SMART" id="SM00448">
    <property type="entry name" value="REC"/>
    <property type="match status" value="1"/>
</dbReference>
<dbReference type="Pfam" id="PF00072">
    <property type="entry name" value="Response_reg"/>
    <property type="match status" value="1"/>
</dbReference>
<dbReference type="SMART" id="SM00267">
    <property type="entry name" value="GGDEF"/>
    <property type="match status" value="1"/>
</dbReference>
<dbReference type="FunFam" id="3.20.20.450:FF:000001">
    <property type="entry name" value="Cyclic di-GMP phosphodiesterase yahA"/>
    <property type="match status" value="1"/>
</dbReference>
<dbReference type="CDD" id="cd01949">
    <property type="entry name" value="GGDEF"/>
    <property type="match status" value="1"/>
</dbReference>
<feature type="domain" description="EAL" evidence="3">
    <location>
        <begin position="307"/>
        <end position="560"/>
    </location>
</feature>
<dbReference type="InterPro" id="IPR035919">
    <property type="entry name" value="EAL_sf"/>
</dbReference>
<proteinExistence type="predicted"/>
<gene>
    <name evidence="5" type="ORF">E6C76_06650</name>
</gene>
<evidence type="ECO:0000256" key="1">
    <source>
        <dbReference type="PROSITE-ProRule" id="PRU00169"/>
    </source>
</evidence>
<dbReference type="Gene3D" id="3.30.70.270">
    <property type="match status" value="1"/>
</dbReference>
<sequence>MVDDSEDDAYLLRAELGRRGMAIECRRVDCALDMAAALAAEDWDIVLADHHMPGFDALAALDVLKRSARDVPFIIHSGQISSRQAISAMYDGVDDYVSKGDYERLVPVIERELRGARARRAVRHADSRIQQLAFFDGLSALPNHHLFCNKVNDAIRDSQERGRPPAGAVLVVDIDRFMRINASFGYETGNELLRHIGQRLREGLGPEVVLARLGGDEFGVFLPGAGDRGSVEMLAGWIVRSFDRPLMKDRIELFLTASVGVAMIPTDGEAVLDLLMNAETAIRQIKRDGGNGVRFYERTMNAASAERLALESDLRHAVERGELFLEYQPVISARHLGAVGAEVLVRWQHPRLGRLSPDRFIPMADETGLIVDIGAWVLGEATRQARRWLEVGHERVRVSVNVSAVQFAQPRLLEVVADALRDSALPPASLVLEITESSLMTDVESAVGMLRALKNMGVQVAVDDFGTGYSSLSYLKRLPIDIVKIDKSFVRDLCEDEGDAAIVRAIIALAGNLRLSTIAEGVETAEQAEVLRAAGCDFLQGFHFSRPVPLERLVFSTPPC</sequence>
<evidence type="ECO:0000313" key="5">
    <source>
        <dbReference type="EMBL" id="THF66661.1"/>
    </source>
</evidence>
<evidence type="ECO:0000313" key="6">
    <source>
        <dbReference type="Proteomes" id="UP000308430"/>
    </source>
</evidence>
<comment type="caution">
    <text evidence="5">The sequence shown here is derived from an EMBL/GenBank/DDBJ whole genome shotgun (WGS) entry which is preliminary data.</text>
</comment>
<dbReference type="PROSITE" id="PS50883">
    <property type="entry name" value="EAL"/>
    <property type="match status" value="1"/>
</dbReference>
<dbReference type="InterPro" id="IPR000160">
    <property type="entry name" value="GGDEF_dom"/>
</dbReference>
<keyword evidence="1" id="KW-0597">Phosphoprotein</keyword>
<dbReference type="CDD" id="cd01948">
    <property type="entry name" value="EAL"/>
    <property type="match status" value="1"/>
</dbReference>
<reference evidence="5 6" key="1">
    <citation type="submission" date="2019-04" db="EMBL/GenBank/DDBJ databases">
        <title>Azoarcus nasutitermitis sp. nov. isolated from termite nest.</title>
        <authorList>
            <person name="Lin S.-Y."/>
            <person name="Hameed A."/>
            <person name="Hsu Y.-H."/>
            <person name="Young C.-C."/>
        </authorList>
    </citation>
    <scope>NUCLEOTIDE SEQUENCE [LARGE SCALE GENOMIC DNA]</scope>
    <source>
        <strain evidence="5 6">CC-YHH838</strain>
    </source>
</reference>
<keyword evidence="6" id="KW-1185">Reference proteome</keyword>
<dbReference type="Gene3D" id="3.40.50.2300">
    <property type="match status" value="1"/>
</dbReference>
<dbReference type="InterPro" id="IPR052155">
    <property type="entry name" value="Biofilm_reg_signaling"/>
</dbReference>
<dbReference type="PANTHER" id="PTHR44757:SF2">
    <property type="entry name" value="BIOFILM ARCHITECTURE MAINTENANCE PROTEIN MBAA"/>
    <property type="match status" value="1"/>
</dbReference>